<dbReference type="InterPro" id="IPR036380">
    <property type="entry name" value="Isochorismatase-like_sf"/>
</dbReference>
<accession>A0A254Q3V6</accession>
<reference evidence="2 3" key="1">
    <citation type="submission" date="2017-05" db="EMBL/GenBank/DDBJ databases">
        <title>Polynucleobacter sp. MWH-K35W1 isolated from the permanently anoxic monimolimnion of a meromictic lake.</title>
        <authorList>
            <person name="Hahn M.W."/>
        </authorList>
    </citation>
    <scope>NUCLEOTIDE SEQUENCE [LARGE SCALE GENOMIC DNA]</scope>
    <source>
        <strain evidence="2 3">MWH-K35W1</strain>
    </source>
</reference>
<keyword evidence="3" id="KW-1185">Reference proteome</keyword>
<dbReference type="InterPro" id="IPR050993">
    <property type="entry name" value="Isochorismatase_domain"/>
</dbReference>
<dbReference type="PANTHER" id="PTHR14119">
    <property type="entry name" value="HYDROLASE"/>
    <property type="match status" value="1"/>
</dbReference>
<comment type="caution">
    <text evidence="2">The sequence shown here is derived from an EMBL/GenBank/DDBJ whole genome shotgun (WGS) entry which is preliminary data.</text>
</comment>
<sequence length="183" mass="19958">MTMKTSNQIDSQISVLILIDLQERLMPAIDQGEGVLNKCIRTAKIAQLLKIPIIGTEQSPVSLGSNVGAIKSLCSKTISKEHFNACADGLIEALPQNRWQCILMGCETHVCLMQTALNLMNGEYDVSVVVDGAGSRHALDKQIALDRLQIAGARLISAEMLAFEWLKSAKNPVFKEVLALVKQ</sequence>
<dbReference type="Gene3D" id="3.40.50.850">
    <property type="entry name" value="Isochorismatase-like"/>
    <property type="match status" value="1"/>
</dbReference>
<protein>
    <submittedName>
        <fullName evidence="2">Isochorismatase</fullName>
    </submittedName>
</protein>
<evidence type="ECO:0000313" key="3">
    <source>
        <dbReference type="Proteomes" id="UP000198104"/>
    </source>
</evidence>
<evidence type="ECO:0000313" key="2">
    <source>
        <dbReference type="EMBL" id="OWS72256.1"/>
    </source>
</evidence>
<dbReference type="PANTHER" id="PTHR14119:SF3">
    <property type="entry name" value="ISOCHORISMATASE DOMAIN-CONTAINING PROTEIN 2"/>
    <property type="match status" value="1"/>
</dbReference>
<gene>
    <name evidence="2" type="ORF">CBI30_03445</name>
</gene>
<feature type="domain" description="Isochorismatase-like" evidence="1">
    <location>
        <begin position="14"/>
        <end position="159"/>
    </location>
</feature>
<evidence type="ECO:0000259" key="1">
    <source>
        <dbReference type="Pfam" id="PF00857"/>
    </source>
</evidence>
<dbReference type="Proteomes" id="UP000198104">
    <property type="component" value="Unassembled WGS sequence"/>
</dbReference>
<dbReference type="EMBL" id="NGUO01000004">
    <property type="protein sequence ID" value="OWS72256.1"/>
    <property type="molecule type" value="Genomic_DNA"/>
</dbReference>
<dbReference type="AlphaFoldDB" id="A0A254Q3V6"/>
<dbReference type="Pfam" id="PF00857">
    <property type="entry name" value="Isochorismatase"/>
    <property type="match status" value="1"/>
</dbReference>
<dbReference type="SUPFAM" id="SSF52499">
    <property type="entry name" value="Isochorismatase-like hydrolases"/>
    <property type="match status" value="1"/>
</dbReference>
<organism evidence="2 3">
    <name type="scientific">Polynucleobacter aenigmaticus</name>
    <dbReference type="NCBI Taxonomy" id="1743164"/>
    <lineage>
        <taxon>Bacteria</taxon>
        <taxon>Pseudomonadati</taxon>
        <taxon>Pseudomonadota</taxon>
        <taxon>Betaproteobacteria</taxon>
        <taxon>Burkholderiales</taxon>
        <taxon>Burkholderiaceae</taxon>
        <taxon>Polynucleobacter</taxon>
    </lineage>
</organism>
<proteinExistence type="predicted"/>
<dbReference type="InterPro" id="IPR000868">
    <property type="entry name" value="Isochorismatase-like_dom"/>
</dbReference>
<name>A0A254Q3V6_9BURK</name>